<dbReference type="EMBL" id="BARS01032862">
    <property type="protein sequence ID" value="GAG19328.1"/>
    <property type="molecule type" value="Genomic_DNA"/>
</dbReference>
<evidence type="ECO:0000259" key="1">
    <source>
        <dbReference type="Pfam" id="PF01636"/>
    </source>
</evidence>
<proteinExistence type="predicted"/>
<dbReference type="SUPFAM" id="SSF56112">
    <property type="entry name" value="Protein kinase-like (PK-like)"/>
    <property type="match status" value="1"/>
</dbReference>
<dbReference type="InterPro" id="IPR002575">
    <property type="entry name" value="Aminoglycoside_PTrfase"/>
</dbReference>
<organism evidence="2">
    <name type="scientific">marine sediment metagenome</name>
    <dbReference type="NCBI Taxonomy" id="412755"/>
    <lineage>
        <taxon>unclassified sequences</taxon>
        <taxon>metagenomes</taxon>
        <taxon>ecological metagenomes</taxon>
    </lineage>
</organism>
<feature type="domain" description="Aminoglycoside phosphotransferase" evidence="1">
    <location>
        <begin position="50"/>
        <end position="100"/>
    </location>
</feature>
<sequence length="196" mass="22839">PTTKKLPRYDDPEVMRENLEKLKMTARSKEREEIRGLINLSLEIERQLSDRSYYLTPSTYIHGDFHPVNLKSEQSKIIGIFDFDWVSLQPRLRDVADGLLFVASVRKTDYRSSDIVSLTQAVHFDLKKTQVFLQSYEATTELSSKEKGLIPWFIKARWLNCRIEGTRKIAEGQRIAYLLQDIDETLDSLLEIESKL</sequence>
<accession>X0W3X5</accession>
<name>X0W3X5_9ZZZZ</name>
<dbReference type="AlphaFoldDB" id="X0W3X5"/>
<feature type="non-terminal residue" evidence="2">
    <location>
        <position position="1"/>
    </location>
</feature>
<reference evidence="2" key="1">
    <citation type="journal article" date="2014" name="Front. Microbiol.">
        <title>High frequency of phylogenetically diverse reductive dehalogenase-homologous genes in deep subseafloor sedimentary metagenomes.</title>
        <authorList>
            <person name="Kawai M."/>
            <person name="Futagami T."/>
            <person name="Toyoda A."/>
            <person name="Takaki Y."/>
            <person name="Nishi S."/>
            <person name="Hori S."/>
            <person name="Arai W."/>
            <person name="Tsubouchi T."/>
            <person name="Morono Y."/>
            <person name="Uchiyama I."/>
            <person name="Ito T."/>
            <person name="Fujiyama A."/>
            <person name="Inagaki F."/>
            <person name="Takami H."/>
        </authorList>
    </citation>
    <scope>NUCLEOTIDE SEQUENCE</scope>
    <source>
        <strain evidence="2">Expedition CK06-06</strain>
    </source>
</reference>
<protein>
    <recommendedName>
        <fullName evidence="1">Aminoglycoside phosphotransferase domain-containing protein</fullName>
    </recommendedName>
</protein>
<comment type="caution">
    <text evidence="2">The sequence shown here is derived from an EMBL/GenBank/DDBJ whole genome shotgun (WGS) entry which is preliminary data.</text>
</comment>
<dbReference type="InterPro" id="IPR011009">
    <property type="entry name" value="Kinase-like_dom_sf"/>
</dbReference>
<evidence type="ECO:0000313" key="2">
    <source>
        <dbReference type="EMBL" id="GAG19328.1"/>
    </source>
</evidence>
<dbReference type="Pfam" id="PF01636">
    <property type="entry name" value="APH"/>
    <property type="match status" value="1"/>
</dbReference>
<dbReference type="Gene3D" id="3.90.1200.10">
    <property type="match status" value="1"/>
</dbReference>
<gene>
    <name evidence="2" type="ORF">S01H1_50960</name>
</gene>